<comment type="caution">
    <text evidence="1">The sequence shown here is derived from an EMBL/GenBank/DDBJ whole genome shotgun (WGS) entry which is preliminary data.</text>
</comment>
<reference evidence="1 2" key="1">
    <citation type="submission" date="2020-11" db="EMBL/GenBank/DDBJ databases">
        <title>Fusibacter basophilias sp. nov.</title>
        <authorList>
            <person name="Qiu D."/>
        </authorList>
    </citation>
    <scope>NUCLEOTIDE SEQUENCE [LARGE SCALE GENOMIC DNA]</scope>
    <source>
        <strain evidence="1 2">Q10-2</strain>
    </source>
</reference>
<protein>
    <recommendedName>
        <fullName evidence="3">Zinc ribbon domain-containing protein</fullName>
    </recommendedName>
</protein>
<organism evidence="1 2">
    <name type="scientific">Fusibacter ferrireducens</name>
    <dbReference type="NCBI Taxonomy" id="2785058"/>
    <lineage>
        <taxon>Bacteria</taxon>
        <taxon>Bacillati</taxon>
        <taxon>Bacillota</taxon>
        <taxon>Clostridia</taxon>
        <taxon>Eubacteriales</taxon>
        <taxon>Eubacteriales Family XII. Incertae Sedis</taxon>
        <taxon>Fusibacter</taxon>
    </lineage>
</organism>
<accession>A0ABR9ZNB9</accession>
<gene>
    <name evidence="1" type="ORF">ISU02_02480</name>
</gene>
<dbReference type="EMBL" id="JADKNH010000001">
    <property type="protein sequence ID" value="MBF4691963.1"/>
    <property type="molecule type" value="Genomic_DNA"/>
</dbReference>
<evidence type="ECO:0000313" key="1">
    <source>
        <dbReference type="EMBL" id="MBF4691963.1"/>
    </source>
</evidence>
<name>A0ABR9ZNB9_9FIRM</name>
<evidence type="ECO:0008006" key="3">
    <source>
        <dbReference type="Google" id="ProtNLM"/>
    </source>
</evidence>
<proteinExistence type="predicted"/>
<keyword evidence="2" id="KW-1185">Reference proteome</keyword>
<dbReference type="RefSeq" id="WP_194700191.1">
    <property type="nucleotide sequence ID" value="NZ_JADKNH010000001.1"/>
</dbReference>
<sequence length="116" mass="12998">MAIIVLHKKTLSKYVLLGTGLGRFKSSRPDFIGGNYFPKEEEGREEIVVVCDAEGELLFLDKTTVKVIEIDDLELSDLQEVFIVEPEILKAYNCPACGCSVTTNDIECPDCELRLR</sequence>
<evidence type="ECO:0000313" key="2">
    <source>
        <dbReference type="Proteomes" id="UP000614200"/>
    </source>
</evidence>
<dbReference type="Proteomes" id="UP000614200">
    <property type="component" value="Unassembled WGS sequence"/>
</dbReference>